<accession>A0AAF3EVK7</accession>
<dbReference type="Proteomes" id="UP000887575">
    <property type="component" value="Unassembled WGS sequence"/>
</dbReference>
<keyword evidence="2" id="KW-1185">Reference proteome</keyword>
<protein>
    <recommendedName>
        <fullName evidence="1">Ubiquitinyl hydrolase variant UBP zinc finger domain-containing protein</fullName>
    </recommendedName>
</protein>
<evidence type="ECO:0000313" key="3">
    <source>
        <dbReference type="WBParaSite" id="MBELARI_LOCUS18149"/>
    </source>
</evidence>
<proteinExistence type="predicted"/>
<dbReference type="AlphaFoldDB" id="A0AAF3EVK7"/>
<sequence length="140" mass="16056">MSAESVNSAEYQRVLQLLHQEHFTSPNADTKVYKDECIYCFNTPFFEGGLYVCLKTYCSFCPRHVAEYAAQNNCVAFIQHLSKKVKEIVENPAEPEQKISRLAVGIDGGFNNEKCGFVTCFFIETIFIKIFIFPEMETKK</sequence>
<dbReference type="Gene3D" id="3.30.40.10">
    <property type="entry name" value="Zinc/RING finger domain, C3HC4 (zinc finger)"/>
    <property type="match status" value="1"/>
</dbReference>
<feature type="domain" description="Ubiquitinyl hydrolase variant UBP zinc finger" evidence="1">
    <location>
        <begin position="25"/>
        <end position="74"/>
    </location>
</feature>
<evidence type="ECO:0000313" key="2">
    <source>
        <dbReference type="Proteomes" id="UP000887575"/>
    </source>
</evidence>
<dbReference type="InterPro" id="IPR013083">
    <property type="entry name" value="Znf_RING/FYVE/PHD"/>
</dbReference>
<name>A0AAF3EVK7_9BILA</name>
<dbReference type="Pfam" id="PF17807">
    <property type="entry name" value="zf-UBP_var"/>
    <property type="match status" value="1"/>
</dbReference>
<dbReference type="WBParaSite" id="MBELARI_LOCUS18149">
    <property type="protein sequence ID" value="MBELARI_LOCUS18149"/>
    <property type="gene ID" value="MBELARI_LOCUS18149"/>
</dbReference>
<evidence type="ECO:0000259" key="1">
    <source>
        <dbReference type="Pfam" id="PF17807"/>
    </source>
</evidence>
<dbReference type="InterPro" id="IPR041432">
    <property type="entry name" value="UBP13_Znf-UBP_var"/>
</dbReference>
<reference evidence="3" key="1">
    <citation type="submission" date="2024-02" db="UniProtKB">
        <authorList>
            <consortium name="WormBaseParasite"/>
        </authorList>
    </citation>
    <scope>IDENTIFICATION</scope>
</reference>
<organism evidence="2 3">
    <name type="scientific">Mesorhabditis belari</name>
    <dbReference type="NCBI Taxonomy" id="2138241"/>
    <lineage>
        <taxon>Eukaryota</taxon>
        <taxon>Metazoa</taxon>
        <taxon>Ecdysozoa</taxon>
        <taxon>Nematoda</taxon>
        <taxon>Chromadorea</taxon>
        <taxon>Rhabditida</taxon>
        <taxon>Rhabditina</taxon>
        <taxon>Rhabditomorpha</taxon>
        <taxon>Rhabditoidea</taxon>
        <taxon>Rhabditidae</taxon>
        <taxon>Mesorhabditinae</taxon>
        <taxon>Mesorhabditis</taxon>
    </lineage>
</organism>